<dbReference type="PANTHER" id="PTHR42855">
    <property type="entry name" value="ABC TRANSPORTER ATP-BINDING SUBUNIT"/>
    <property type="match status" value="1"/>
</dbReference>
<feature type="compositionally biased region" description="Low complexity" evidence="4">
    <location>
        <begin position="517"/>
        <end position="528"/>
    </location>
</feature>
<dbReference type="STRING" id="1440774.Y900_024320"/>
<dbReference type="InterPro" id="IPR017871">
    <property type="entry name" value="ABC_transporter-like_CS"/>
</dbReference>
<evidence type="ECO:0000259" key="5">
    <source>
        <dbReference type="PROSITE" id="PS50893"/>
    </source>
</evidence>
<dbReference type="GO" id="GO:0005524">
    <property type="term" value="F:ATP binding"/>
    <property type="evidence" value="ECO:0007669"/>
    <property type="project" value="UniProtKB-KW"/>
</dbReference>
<dbReference type="Gene3D" id="3.40.50.300">
    <property type="entry name" value="P-loop containing nucleotide triphosphate hydrolases"/>
    <property type="match status" value="2"/>
</dbReference>
<dbReference type="GO" id="GO:0003677">
    <property type="term" value="F:DNA binding"/>
    <property type="evidence" value="ECO:0007669"/>
    <property type="project" value="InterPro"/>
</dbReference>
<dbReference type="Pfam" id="PF16326">
    <property type="entry name" value="ABC_tran_CTD"/>
    <property type="match status" value="1"/>
</dbReference>
<evidence type="ECO:0000256" key="4">
    <source>
        <dbReference type="SAM" id="MobiDB-lite"/>
    </source>
</evidence>
<accession>A0A064CTC9</accession>
<keyword evidence="2" id="KW-0067">ATP-binding</keyword>
<keyword evidence="3" id="KW-0175">Coiled coil</keyword>
<dbReference type="GO" id="GO:0016887">
    <property type="term" value="F:ATP hydrolysis activity"/>
    <property type="evidence" value="ECO:0007669"/>
    <property type="project" value="InterPro"/>
</dbReference>
<dbReference type="Gene3D" id="1.10.287.380">
    <property type="entry name" value="Valyl-tRNA synthetase, C-terminal domain"/>
    <property type="match status" value="1"/>
</dbReference>
<dbReference type="AlphaFoldDB" id="A0A064CTC9"/>
<dbReference type="InterPro" id="IPR051309">
    <property type="entry name" value="ABCF_ATPase"/>
</dbReference>
<dbReference type="InterPro" id="IPR037118">
    <property type="entry name" value="Val-tRNA_synth_C_sf"/>
</dbReference>
<keyword evidence="7" id="KW-1185">Reference proteome</keyword>
<reference evidence="6" key="1">
    <citation type="submission" date="2014-05" db="EMBL/GenBank/DDBJ databases">
        <title>Genome sequence of Mycobacterium aromaticivorans strain JS19b1T (= DSM 45407T).</title>
        <authorList>
            <person name="Kwak Y."/>
            <person name="Park G.-S."/>
            <person name="Li Q.X."/>
            <person name="Lee S.-E."/>
            <person name="Shin J.-H."/>
        </authorList>
    </citation>
    <scope>NUCLEOTIDE SEQUENCE [LARGE SCALE GENOMIC DNA]</scope>
    <source>
        <strain evidence="6">JS19b1</strain>
    </source>
</reference>
<dbReference type="Pfam" id="PF00005">
    <property type="entry name" value="ABC_tran"/>
    <property type="match status" value="2"/>
</dbReference>
<dbReference type="InterPro" id="IPR027417">
    <property type="entry name" value="P-loop_NTPase"/>
</dbReference>
<protein>
    <submittedName>
        <fullName evidence="6">ABC transporter ATPase</fullName>
    </submittedName>
</protein>
<evidence type="ECO:0000256" key="3">
    <source>
        <dbReference type="SAM" id="Coils"/>
    </source>
</evidence>
<feature type="domain" description="ABC transporter" evidence="5">
    <location>
        <begin position="5"/>
        <end position="220"/>
    </location>
</feature>
<sequence length="599" mass="65002">MAHLLGAEALHLQFPTQVVFDSVTVGVNEGDRIGIVGRNGDGKSSLLSMLTGQLTPNSGRVTRRTGIRVGALDQSDTLDGASTVGHVLVGDLADHEWAGDPKVRDVVGGLVADIAWDALVSTLSGGQRRRVQLARLLMGDWDVIALDEPTNHLDVEGITWLAGHLKTRWARTGGGLLVVTHDRWFLDEVALTTWEVHSGPNGSVIEPFDGGYAAYILQRVERDRQAATVEAKRQNLMKKELAWLRRGAPARTSKPKFRIEAANQLIEDVPPLRNPIELAKLATARLGKEVVDLLDVGVTYDGRQVLRDIEWRIAPGERTGILGANGAGKSTLLGLIAGTVTPDSGRVKRGKTVKLAMLDQQAGILAEFEGDMVREVLAQLQTDFSVDGKDVTPAQLLERLGFRREHLSARVGELSGGQRRRLQLLLTILSEPNVLILDEPTNDVDTDMLAATEDLLDSWPGTLIVVSHDRYLLERVTDQQYAILGGRLRHLPGGVDEYLRLAKAQPAAATPGSPTRSGSAPSSAALSGAELRSVQKEITSIERSLAKLDGRITAMHAELAAHDQSDHVEIGRLTTELRALENEVAAAEARWLDLSEQLE</sequence>
<dbReference type="OrthoDB" id="3239744at2"/>
<dbReference type="SUPFAM" id="SSF52540">
    <property type="entry name" value="P-loop containing nucleoside triphosphate hydrolases"/>
    <property type="match status" value="2"/>
</dbReference>
<dbReference type="SMART" id="SM00382">
    <property type="entry name" value="AAA"/>
    <property type="match status" value="2"/>
</dbReference>
<dbReference type="InterPro" id="IPR003593">
    <property type="entry name" value="AAA+_ATPase"/>
</dbReference>
<keyword evidence="1" id="KW-0547">Nucleotide-binding</keyword>
<dbReference type="PROSITE" id="PS00211">
    <property type="entry name" value="ABC_TRANSPORTER_1"/>
    <property type="match status" value="2"/>
</dbReference>
<dbReference type="RefSeq" id="WP_036344798.1">
    <property type="nucleotide sequence ID" value="NZ_JALN02000001.1"/>
</dbReference>
<dbReference type="InterPro" id="IPR003439">
    <property type="entry name" value="ABC_transporter-like_ATP-bd"/>
</dbReference>
<name>A0A064CTC9_9MYCO</name>
<evidence type="ECO:0000313" key="7">
    <source>
        <dbReference type="Proteomes" id="UP000022835"/>
    </source>
</evidence>
<dbReference type="InterPro" id="IPR032524">
    <property type="entry name" value="ABC_tran_C"/>
</dbReference>
<dbReference type="eggNOG" id="COG0488">
    <property type="taxonomic scope" value="Bacteria"/>
</dbReference>
<feature type="domain" description="ABC transporter" evidence="5">
    <location>
        <begin position="291"/>
        <end position="510"/>
    </location>
</feature>
<feature type="coiled-coil region" evidence="3">
    <location>
        <begin position="531"/>
        <end position="597"/>
    </location>
</feature>
<proteinExistence type="predicted"/>
<comment type="caution">
    <text evidence="6">The sequence shown here is derived from an EMBL/GenBank/DDBJ whole genome shotgun (WGS) entry which is preliminary data.</text>
</comment>
<dbReference type="PANTHER" id="PTHR42855:SF1">
    <property type="entry name" value="ABC TRANSPORTER DOMAIN-CONTAINING PROTEIN"/>
    <property type="match status" value="1"/>
</dbReference>
<dbReference type="EMBL" id="JALN02000001">
    <property type="protein sequence ID" value="KDF01969.1"/>
    <property type="molecule type" value="Genomic_DNA"/>
</dbReference>
<dbReference type="CDD" id="cd03221">
    <property type="entry name" value="ABCF_EF-3"/>
    <property type="match status" value="2"/>
</dbReference>
<dbReference type="PROSITE" id="PS50893">
    <property type="entry name" value="ABC_TRANSPORTER_2"/>
    <property type="match status" value="2"/>
</dbReference>
<evidence type="ECO:0000256" key="2">
    <source>
        <dbReference type="ARBA" id="ARBA00022840"/>
    </source>
</evidence>
<evidence type="ECO:0000256" key="1">
    <source>
        <dbReference type="ARBA" id="ARBA00022741"/>
    </source>
</evidence>
<gene>
    <name evidence="6" type="ORF">Y900_024320</name>
</gene>
<dbReference type="Proteomes" id="UP000022835">
    <property type="component" value="Unassembled WGS sequence"/>
</dbReference>
<evidence type="ECO:0000313" key="6">
    <source>
        <dbReference type="EMBL" id="KDF01969.1"/>
    </source>
</evidence>
<feature type="region of interest" description="Disordered" evidence="4">
    <location>
        <begin position="506"/>
        <end position="528"/>
    </location>
</feature>
<organism evidence="6 7">
    <name type="scientific">Mycolicibacterium aromaticivorans JS19b1 = JCM 16368</name>
    <dbReference type="NCBI Taxonomy" id="1440774"/>
    <lineage>
        <taxon>Bacteria</taxon>
        <taxon>Bacillati</taxon>
        <taxon>Actinomycetota</taxon>
        <taxon>Actinomycetes</taxon>
        <taxon>Mycobacteriales</taxon>
        <taxon>Mycobacteriaceae</taxon>
        <taxon>Mycolicibacterium</taxon>
    </lineage>
</organism>